<proteinExistence type="predicted"/>
<dbReference type="Proteomes" id="UP000317835">
    <property type="component" value="Chromosome"/>
</dbReference>
<protein>
    <submittedName>
        <fullName evidence="1">Phage holin protein (Holin_LLH)</fullName>
    </submittedName>
</protein>
<dbReference type="Pfam" id="PF09682">
    <property type="entry name" value="Phage_holin_6_1"/>
    <property type="match status" value="1"/>
</dbReference>
<dbReference type="RefSeq" id="WP_145270098.1">
    <property type="nucleotide sequence ID" value="NZ_CP036426.1"/>
</dbReference>
<dbReference type="InterPro" id="IPR010026">
    <property type="entry name" value="Phage_holin_LL-H"/>
</dbReference>
<dbReference type="EMBL" id="CP036426">
    <property type="protein sequence ID" value="QDV34887.1"/>
    <property type="molecule type" value="Genomic_DNA"/>
</dbReference>
<keyword evidence="2" id="KW-1185">Reference proteome</keyword>
<evidence type="ECO:0000313" key="2">
    <source>
        <dbReference type="Proteomes" id="UP000317835"/>
    </source>
</evidence>
<reference evidence="1 2" key="1">
    <citation type="submission" date="2019-02" db="EMBL/GenBank/DDBJ databases">
        <title>Deep-cultivation of Planctomycetes and their phenomic and genomic characterization uncovers novel biology.</title>
        <authorList>
            <person name="Wiegand S."/>
            <person name="Jogler M."/>
            <person name="Boedeker C."/>
            <person name="Pinto D."/>
            <person name="Vollmers J."/>
            <person name="Rivas-Marin E."/>
            <person name="Kohn T."/>
            <person name="Peeters S.H."/>
            <person name="Heuer A."/>
            <person name="Rast P."/>
            <person name="Oberbeckmann S."/>
            <person name="Bunk B."/>
            <person name="Jeske O."/>
            <person name="Meyerdierks A."/>
            <person name="Storesund J.E."/>
            <person name="Kallscheuer N."/>
            <person name="Luecker S."/>
            <person name="Lage O.M."/>
            <person name="Pohl T."/>
            <person name="Merkel B.J."/>
            <person name="Hornburger P."/>
            <person name="Mueller R.-W."/>
            <person name="Bruemmer F."/>
            <person name="Labrenz M."/>
            <person name="Spormann A.M."/>
            <person name="Op den Camp H."/>
            <person name="Overmann J."/>
            <person name="Amann R."/>
            <person name="Jetten M.S.M."/>
            <person name="Mascher T."/>
            <person name="Medema M.H."/>
            <person name="Devos D.P."/>
            <person name="Kaster A.-K."/>
            <person name="Ovreas L."/>
            <person name="Rohde M."/>
            <person name="Galperin M.Y."/>
            <person name="Jogler C."/>
        </authorList>
    </citation>
    <scope>NUCLEOTIDE SEQUENCE [LARGE SCALE GENOMIC DNA]</scope>
    <source>
        <strain evidence="1 2">ElP</strain>
    </source>
</reference>
<evidence type="ECO:0000313" key="1">
    <source>
        <dbReference type="EMBL" id="QDV34887.1"/>
    </source>
</evidence>
<dbReference type="KEGG" id="tpla:ElP_27840"/>
<gene>
    <name evidence="1" type="ORF">ElP_27840</name>
</gene>
<dbReference type="AlphaFoldDB" id="A0A518H234"/>
<sequence length="89" mass="9402">MNLLQRLFNKFIGYLLPAAKLLARAGGEVLISAAKEAVLAAERQGGSGKDKYNAARKALVINLQAQSIPLIDNAINLAIESAVAALNDK</sequence>
<name>A0A518H234_9BACT</name>
<organism evidence="1 2">
    <name type="scientific">Tautonia plasticadhaerens</name>
    <dbReference type="NCBI Taxonomy" id="2527974"/>
    <lineage>
        <taxon>Bacteria</taxon>
        <taxon>Pseudomonadati</taxon>
        <taxon>Planctomycetota</taxon>
        <taxon>Planctomycetia</taxon>
        <taxon>Isosphaerales</taxon>
        <taxon>Isosphaeraceae</taxon>
        <taxon>Tautonia</taxon>
    </lineage>
</organism>
<accession>A0A518H234</accession>